<accession>A0A183T182</accession>
<dbReference type="OrthoDB" id="6322150at2759"/>
<dbReference type="WBParaSite" id="SSLN_0001062801-mRNA-1">
    <property type="protein sequence ID" value="SSLN_0001062801-mRNA-1"/>
    <property type="gene ID" value="SSLN_0001062801"/>
</dbReference>
<sequence length="159" mass="16643">MAVKAIVENAGEDFPGDVEKRASAMVIAKLAISLLFLEIEDCGVLEILRDLSLAPHRLEGRCELVYDLGPPYLGAVFSSATAVQGGYLVFIGRTINVGFVQLVFLGKLSVDGCVVVIEPVPGLTTCDAEDIQSGGLDCAPQFALAVLGGGVFVCDLEIG</sequence>
<evidence type="ECO:0000313" key="3">
    <source>
        <dbReference type="WBParaSite" id="SSLN_0001062801-mRNA-1"/>
    </source>
</evidence>
<gene>
    <name evidence="1" type="ORF">SSLN_LOCUS10230</name>
</gene>
<organism evidence="3">
    <name type="scientific">Schistocephalus solidus</name>
    <name type="common">Tapeworm</name>
    <dbReference type="NCBI Taxonomy" id="70667"/>
    <lineage>
        <taxon>Eukaryota</taxon>
        <taxon>Metazoa</taxon>
        <taxon>Spiralia</taxon>
        <taxon>Lophotrochozoa</taxon>
        <taxon>Platyhelminthes</taxon>
        <taxon>Cestoda</taxon>
        <taxon>Eucestoda</taxon>
        <taxon>Diphyllobothriidea</taxon>
        <taxon>Diphyllobothriidae</taxon>
        <taxon>Schistocephalus</taxon>
    </lineage>
</organism>
<proteinExistence type="predicted"/>
<reference evidence="1 2" key="2">
    <citation type="submission" date="2018-11" db="EMBL/GenBank/DDBJ databases">
        <authorList>
            <consortium name="Pathogen Informatics"/>
        </authorList>
    </citation>
    <scope>NUCLEOTIDE SEQUENCE [LARGE SCALE GENOMIC DNA]</scope>
    <source>
        <strain evidence="1 2">NST_G2</strain>
    </source>
</reference>
<name>A0A183T182_SCHSO</name>
<protein>
    <submittedName>
        <fullName evidence="1 3">Uncharacterized protein</fullName>
    </submittedName>
</protein>
<reference evidence="3" key="1">
    <citation type="submission" date="2016-06" db="UniProtKB">
        <authorList>
            <consortium name="WormBaseParasite"/>
        </authorList>
    </citation>
    <scope>IDENTIFICATION</scope>
</reference>
<dbReference type="AlphaFoldDB" id="A0A183T182"/>
<dbReference type="Proteomes" id="UP000275846">
    <property type="component" value="Unassembled WGS sequence"/>
</dbReference>
<evidence type="ECO:0000313" key="2">
    <source>
        <dbReference type="Proteomes" id="UP000275846"/>
    </source>
</evidence>
<keyword evidence="2" id="KW-1185">Reference proteome</keyword>
<dbReference type="EMBL" id="UYSU01035739">
    <property type="protein sequence ID" value="VDL96615.1"/>
    <property type="molecule type" value="Genomic_DNA"/>
</dbReference>
<evidence type="ECO:0000313" key="1">
    <source>
        <dbReference type="EMBL" id="VDL96615.1"/>
    </source>
</evidence>